<evidence type="ECO:0000256" key="4">
    <source>
        <dbReference type="ARBA" id="ARBA00022801"/>
    </source>
</evidence>
<keyword evidence="8" id="KW-0862">Zinc</keyword>
<feature type="binding site" evidence="7">
    <location>
        <position position="31"/>
    </location>
    <ligand>
        <name>Ca(2+)</name>
        <dbReference type="ChEBI" id="CHEBI:29108"/>
    </ligand>
</feature>
<protein>
    <recommendedName>
        <fullName evidence="9">Alkaline ceramidase</fullName>
        <ecNumber evidence="9">3.5.1.-</ecNumber>
    </recommendedName>
</protein>
<feature type="binding site" evidence="8">
    <location>
        <position position="218"/>
    </location>
    <ligand>
        <name>Zn(2+)</name>
        <dbReference type="ChEBI" id="CHEBI:29105"/>
        <note>catalytic</note>
    </ligand>
</feature>
<feature type="transmembrane region" description="Helical" evidence="9">
    <location>
        <begin position="117"/>
        <end position="135"/>
    </location>
</feature>
<proteinExistence type="evidence at transcript level"/>
<keyword evidence="7" id="KW-0479">Metal-binding</keyword>
<feature type="transmembrane region" description="Helical" evidence="9">
    <location>
        <begin position="215"/>
        <end position="237"/>
    </location>
</feature>
<dbReference type="EC" id="3.5.1.-" evidence="9"/>
<evidence type="ECO:0000256" key="7">
    <source>
        <dbReference type="PIRSR" id="PIRSR608901-1"/>
    </source>
</evidence>
<keyword evidence="6 9" id="KW-0472">Membrane</keyword>
<dbReference type="PANTHER" id="PTHR46187:SF3">
    <property type="entry name" value="ALKALINE CERAMIDASE 3"/>
    <property type="match status" value="1"/>
</dbReference>
<dbReference type="GO" id="GO:0016811">
    <property type="term" value="F:hydrolase activity, acting on carbon-nitrogen (but not peptide) bonds, in linear amides"/>
    <property type="evidence" value="ECO:0007669"/>
    <property type="project" value="InterPro"/>
</dbReference>
<feature type="binding site" evidence="8">
    <location>
        <position position="214"/>
    </location>
    <ligand>
        <name>Zn(2+)</name>
        <dbReference type="ChEBI" id="CHEBI:29105"/>
        <note>catalytic</note>
    </ligand>
</feature>
<keyword evidence="9" id="KW-0443">Lipid metabolism</keyword>
<dbReference type="GO" id="GO:0071602">
    <property type="term" value="P:phytosphingosine biosynthetic process"/>
    <property type="evidence" value="ECO:0007669"/>
    <property type="project" value="TreeGrafter"/>
</dbReference>
<reference evidence="10" key="1">
    <citation type="submission" date="2012-12" db="EMBL/GenBank/DDBJ databases">
        <title>Identification and characterization of a phenylalanine ammonia-lyase gene family in Isatis indigotica Fort.</title>
        <authorList>
            <person name="Liu Q."/>
            <person name="Chen J."/>
            <person name="Zhou X."/>
            <person name="Di P."/>
            <person name="Xiao Y."/>
            <person name="Xuan H."/>
            <person name="Zhang L."/>
            <person name="Chen W."/>
        </authorList>
    </citation>
    <scope>NUCLEOTIDE SEQUENCE</scope>
    <source>
        <tissue evidence="10">Salivary gland</tissue>
    </source>
</reference>
<keyword evidence="3 9" id="KW-0812">Transmembrane</keyword>
<accession>A0A0K8R7R6</accession>
<dbReference type="PANTHER" id="PTHR46187">
    <property type="entry name" value="ALKALINE CERAMIDASE 3"/>
    <property type="match status" value="1"/>
</dbReference>
<evidence type="ECO:0000256" key="1">
    <source>
        <dbReference type="ARBA" id="ARBA00004141"/>
    </source>
</evidence>
<sequence length="269" mass="30662">MAPALDGVWGKPTSTPDWCERNYEVTVYIAEFWNTVSNLAMIVPPAYGAFQAWRKNLETRLVLCYGFLLVVGIGSWCFHMTLWFEMQLLDELPMVWGTLILVYTLAEVSKPAHTNNYYLMAGLILYGTVITAVYLTIKVPVFHQVAYGFLVAVTFFMSLRLAWQQYFEVWLFAAATLLYLTGFLVWNVDNSFCAELSSARKSLPPLVVPFSQFHALWHCFAGYGAYISILYCCQARLSHLKQECRMKLGPVGLEIEVGKSRRTSRPKSQ</sequence>
<evidence type="ECO:0000256" key="6">
    <source>
        <dbReference type="ARBA" id="ARBA00023136"/>
    </source>
</evidence>
<evidence type="ECO:0000313" key="10">
    <source>
        <dbReference type="EMBL" id="JAA66928.1"/>
    </source>
</evidence>
<feature type="binding site" evidence="7">
    <location>
        <position position="18"/>
    </location>
    <ligand>
        <name>Ca(2+)</name>
        <dbReference type="ChEBI" id="CHEBI:29108"/>
    </ligand>
</feature>
<feature type="binding site" evidence="7">
    <location>
        <position position="20"/>
    </location>
    <ligand>
        <name>Ca(2+)</name>
        <dbReference type="ChEBI" id="CHEBI:29108"/>
    </ligand>
</feature>
<evidence type="ECO:0000256" key="3">
    <source>
        <dbReference type="ARBA" id="ARBA00022692"/>
    </source>
</evidence>
<keyword evidence="4 9" id="KW-0378">Hydrolase</keyword>
<feature type="transmembrane region" description="Helical" evidence="9">
    <location>
        <begin position="141"/>
        <end position="162"/>
    </location>
</feature>
<feature type="binding site" evidence="7">
    <location>
        <position position="17"/>
    </location>
    <ligand>
        <name>Ca(2+)</name>
        <dbReference type="ChEBI" id="CHEBI:29108"/>
    </ligand>
</feature>
<evidence type="ECO:0000256" key="2">
    <source>
        <dbReference type="ARBA" id="ARBA00009780"/>
    </source>
</evidence>
<dbReference type="EMBL" id="GADI01006880">
    <property type="protein sequence ID" value="JAA66928.1"/>
    <property type="molecule type" value="mRNA"/>
</dbReference>
<feature type="transmembrane region" description="Helical" evidence="9">
    <location>
        <begin position="32"/>
        <end position="50"/>
    </location>
</feature>
<keyword evidence="7" id="KW-0106">Calcium</keyword>
<dbReference type="GO" id="GO:0046872">
    <property type="term" value="F:metal ion binding"/>
    <property type="evidence" value="ECO:0007669"/>
    <property type="project" value="UniProtKB-KW"/>
</dbReference>
<comment type="cofactor">
    <cofactor evidence="8">
        <name>Zn(2+)</name>
        <dbReference type="ChEBI" id="CHEBI:29105"/>
    </cofactor>
</comment>
<feature type="binding site" evidence="8">
    <location>
        <position position="79"/>
    </location>
    <ligand>
        <name>Zn(2+)</name>
        <dbReference type="ChEBI" id="CHEBI:29105"/>
        <note>catalytic</note>
    </ligand>
</feature>
<keyword evidence="5 9" id="KW-1133">Transmembrane helix</keyword>
<comment type="function">
    <text evidence="9">Hydrolyzes the sphingolipid ceramide into sphingosine and free fatty acid.</text>
</comment>
<evidence type="ECO:0000256" key="9">
    <source>
        <dbReference type="RuleBase" id="RU364079"/>
    </source>
</evidence>
<organism evidence="10">
    <name type="scientific">Ixodes ricinus</name>
    <name type="common">Common tick</name>
    <name type="synonym">Acarus ricinus</name>
    <dbReference type="NCBI Taxonomy" id="34613"/>
    <lineage>
        <taxon>Eukaryota</taxon>
        <taxon>Metazoa</taxon>
        <taxon>Ecdysozoa</taxon>
        <taxon>Arthropoda</taxon>
        <taxon>Chelicerata</taxon>
        <taxon>Arachnida</taxon>
        <taxon>Acari</taxon>
        <taxon>Parasitiformes</taxon>
        <taxon>Ixodida</taxon>
        <taxon>Ixodoidea</taxon>
        <taxon>Ixodidae</taxon>
        <taxon>Ixodinae</taxon>
        <taxon>Ixodes</taxon>
    </lineage>
</organism>
<comment type="similarity">
    <text evidence="2 9">Belongs to the alkaline ceramidase family.</text>
</comment>
<dbReference type="InterPro" id="IPR008901">
    <property type="entry name" value="ACER"/>
</dbReference>
<evidence type="ECO:0000256" key="5">
    <source>
        <dbReference type="ARBA" id="ARBA00022989"/>
    </source>
</evidence>
<dbReference type="AlphaFoldDB" id="A0A0K8R7R6"/>
<evidence type="ECO:0000256" key="8">
    <source>
        <dbReference type="PIRSR" id="PIRSR608901-2"/>
    </source>
</evidence>
<comment type="subcellular location">
    <subcellularLocation>
        <location evidence="1">Membrane</location>
        <topology evidence="1">Multi-pass membrane protein</topology>
    </subcellularLocation>
</comment>
<dbReference type="GO" id="GO:0006672">
    <property type="term" value="P:ceramide metabolic process"/>
    <property type="evidence" value="ECO:0007669"/>
    <property type="project" value="InterPro"/>
</dbReference>
<feature type="transmembrane region" description="Helical" evidence="9">
    <location>
        <begin position="88"/>
        <end position="105"/>
    </location>
</feature>
<dbReference type="GO" id="GO:0005789">
    <property type="term" value="C:endoplasmic reticulum membrane"/>
    <property type="evidence" value="ECO:0007669"/>
    <property type="project" value="TreeGrafter"/>
</dbReference>
<name>A0A0K8R7R6_IXORI</name>
<feature type="transmembrane region" description="Helical" evidence="9">
    <location>
        <begin position="169"/>
        <end position="188"/>
    </location>
</feature>
<dbReference type="Pfam" id="PF05875">
    <property type="entry name" value="Ceramidase"/>
    <property type="match status" value="1"/>
</dbReference>
<feature type="binding site" evidence="7">
    <location>
        <position position="22"/>
    </location>
    <ligand>
        <name>Ca(2+)</name>
        <dbReference type="ChEBI" id="CHEBI:29108"/>
    </ligand>
</feature>
<feature type="transmembrane region" description="Helical" evidence="9">
    <location>
        <begin position="62"/>
        <end position="82"/>
    </location>
</feature>